<gene>
    <name evidence="2" type="ORF">ZEAMMB73_Zm00001d035471</name>
</gene>
<protein>
    <submittedName>
        <fullName evidence="2">Uncharacterized protein</fullName>
    </submittedName>
</protein>
<proteinExistence type="predicted"/>
<feature type="compositionally biased region" description="Basic and acidic residues" evidence="1">
    <location>
        <begin position="117"/>
        <end position="127"/>
    </location>
</feature>
<evidence type="ECO:0000256" key="1">
    <source>
        <dbReference type="SAM" id="MobiDB-lite"/>
    </source>
</evidence>
<dbReference type="EMBL" id="CM000782">
    <property type="protein sequence ID" value="AQK79032.1"/>
    <property type="molecule type" value="Genomic_DNA"/>
</dbReference>
<dbReference type="AlphaFoldDB" id="A0A1D6LGJ1"/>
<dbReference type="InParanoid" id="A0A1D6LGJ1"/>
<evidence type="ECO:0000313" key="2">
    <source>
        <dbReference type="EMBL" id="AQK79032.1"/>
    </source>
</evidence>
<reference evidence="2" key="1">
    <citation type="submission" date="2015-12" db="EMBL/GenBank/DDBJ databases">
        <title>Update maize B73 reference genome by single molecule sequencing technologies.</title>
        <authorList>
            <consortium name="Maize Genome Sequencing Project"/>
            <person name="Ware D."/>
        </authorList>
    </citation>
    <scope>NUCLEOTIDE SEQUENCE</scope>
    <source>
        <tissue evidence="2">Seedling</tissue>
    </source>
</reference>
<organism evidence="2">
    <name type="scientific">Zea mays</name>
    <name type="common">Maize</name>
    <dbReference type="NCBI Taxonomy" id="4577"/>
    <lineage>
        <taxon>Eukaryota</taxon>
        <taxon>Viridiplantae</taxon>
        <taxon>Streptophyta</taxon>
        <taxon>Embryophyta</taxon>
        <taxon>Tracheophyta</taxon>
        <taxon>Spermatophyta</taxon>
        <taxon>Magnoliopsida</taxon>
        <taxon>Liliopsida</taxon>
        <taxon>Poales</taxon>
        <taxon>Poaceae</taxon>
        <taxon>PACMAD clade</taxon>
        <taxon>Panicoideae</taxon>
        <taxon>Andropogonodae</taxon>
        <taxon>Andropogoneae</taxon>
        <taxon>Tripsacinae</taxon>
        <taxon>Zea</taxon>
    </lineage>
</organism>
<dbReference type="PaxDb" id="4577-GRMZM2G323108_P01"/>
<name>A0A1D6LGJ1_MAIZE</name>
<accession>A0A1D6LGJ1</accession>
<feature type="region of interest" description="Disordered" evidence="1">
    <location>
        <begin position="89"/>
        <end position="127"/>
    </location>
</feature>
<sequence>MASGLNPPLAFYDSPRPIPRTFWAKPDMGGVTTEVTAEPKICSRMSSKPWLGSESTQLAEDVAKTAVHHHHDHHRLDQRVDLVLPPATLQPEVVRTQGSAQRRPAPQGAPRGVAPRGHGERDLLPWR</sequence>